<evidence type="ECO:0000313" key="1">
    <source>
        <dbReference type="EMBL" id="JAD49684.1"/>
    </source>
</evidence>
<name>A0A0A9ADH7_ARUDO</name>
<reference evidence="1" key="2">
    <citation type="journal article" date="2015" name="Data Brief">
        <title>Shoot transcriptome of the giant reed, Arundo donax.</title>
        <authorList>
            <person name="Barrero R.A."/>
            <person name="Guerrero F.D."/>
            <person name="Moolhuijzen P."/>
            <person name="Goolsby J.A."/>
            <person name="Tidwell J."/>
            <person name="Bellgard S.E."/>
            <person name="Bellgard M.I."/>
        </authorList>
    </citation>
    <scope>NUCLEOTIDE SEQUENCE</scope>
    <source>
        <tissue evidence="1">Shoot tissue taken approximately 20 cm above the soil surface</tissue>
    </source>
</reference>
<sequence length="32" mass="3652">MSIICKNLRFGSCPNGGRESHVIRLSSWTDMR</sequence>
<dbReference type="AlphaFoldDB" id="A0A0A9ADH7"/>
<protein>
    <submittedName>
        <fullName evidence="1">Uncharacterized protein</fullName>
    </submittedName>
</protein>
<reference evidence="1" key="1">
    <citation type="submission" date="2014-09" db="EMBL/GenBank/DDBJ databases">
        <authorList>
            <person name="Magalhaes I.L.F."/>
            <person name="Oliveira U."/>
            <person name="Santos F.R."/>
            <person name="Vidigal T.H.D.A."/>
            <person name="Brescovit A.D."/>
            <person name="Santos A.J."/>
        </authorList>
    </citation>
    <scope>NUCLEOTIDE SEQUENCE</scope>
    <source>
        <tissue evidence="1">Shoot tissue taken approximately 20 cm above the soil surface</tissue>
    </source>
</reference>
<dbReference type="EMBL" id="GBRH01248211">
    <property type="protein sequence ID" value="JAD49684.1"/>
    <property type="molecule type" value="Transcribed_RNA"/>
</dbReference>
<organism evidence="1">
    <name type="scientific">Arundo donax</name>
    <name type="common">Giant reed</name>
    <name type="synonym">Donax arundinaceus</name>
    <dbReference type="NCBI Taxonomy" id="35708"/>
    <lineage>
        <taxon>Eukaryota</taxon>
        <taxon>Viridiplantae</taxon>
        <taxon>Streptophyta</taxon>
        <taxon>Embryophyta</taxon>
        <taxon>Tracheophyta</taxon>
        <taxon>Spermatophyta</taxon>
        <taxon>Magnoliopsida</taxon>
        <taxon>Liliopsida</taxon>
        <taxon>Poales</taxon>
        <taxon>Poaceae</taxon>
        <taxon>PACMAD clade</taxon>
        <taxon>Arundinoideae</taxon>
        <taxon>Arundineae</taxon>
        <taxon>Arundo</taxon>
    </lineage>
</organism>
<accession>A0A0A9ADH7</accession>
<proteinExistence type="predicted"/>